<sequence>MHSSFTQLSLGCCHQCACAALRWPCYCVIFVATFFFRTCGFLSSIS</sequence>
<protein>
    <submittedName>
        <fullName evidence="2">Uncharacterized protein</fullName>
    </submittedName>
</protein>
<evidence type="ECO:0000313" key="2">
    <source>
        <dbReference type="EMBL" id="JAH35600.1"/>
    </source>
</evidence>
<proteinExistence type="predicted"/>
<accession>A0A0E9S4K7</accession>
<evidence type="ECO:0000256" key="1">
    <source>
        <dbReference type="SAM" id="Phobius"/>
    </source>
</evidence>
<feature type="transmembrane region" description="Helical" evidence="1">
    <location>
        <begin position="28"/>
        <end position="45"/>
    </location>
</feature>
<reference evidence="2" key="2">
    <citation type="journal article" date="2015" name="Fish Shellfish Immunol.">
        <title>Early steps in the European eel (Anguilla anguilla)-Vibrio vulnificus interaction in the gills: Role of the RtxA13 toxin.</title>
        <authorList>
            <person name="Callol A."/>
            <person name="Pajuelo D."/>
            <person name="Ebbesson L."/>
            <person name="Teles M."/>
            <person name="MacKenzie S."/>
            <person name="Amaro C."/>
        </authorList>
    </citation>
    <scope>NUCLEOTIDE SEQUENCE</scope>
</reference>
<dbReference type="EMBL" id="GBXM01072977">
    <property type="protein sequence ID" value="JAH35600.1"/>
    <property type="molecule type" value="Transcribed_RNA"/>
</dbReference>
<keyword evidence="1" id="KW-0472">Membrane</keyword>
<name>A0A0E9S4K7_ANGAN</name>
<dbReference type="AlphaFoldDB" id="A0A0E9S4K7"/>
<reference evidence="2" key="1">
    <citation type="submission" date="2014-11" db="EMBL/GenBank/DDBJ databases">
        <authorList>
            <person name="Amaro Gonzalez C."/>
        </authorList>
    </citation>
    <scope>NUCLEOTIDE SEQUENCE</scope>
</reference>
<organism evidence="2">
    <name type="scientific">Anguilla anguilla</name>
    <name type="common">European freshwater eel</name>
    <name type="synonym">Muraena anguilla</name>
    <dbReference type="NCBI Taxonomy" id="7936"/>
    <lineage>
        <taxon>Eukaryota</taxon>
        <taxon>Metazoa</taxon>
        <taxon>Chordata</taxon>
        <taxon>Craniata</taxon>
        <taxon>Vertebrata</taxon>
        <taxon>Euteleostomi</taxon>
        <taxon>Actinopterygii</taxon>
        <taxon>Neopterygii</taxon>
        <taxon>Teleostei</taxon>
        <taxon>Anguilliformes</taxon>
        <taxon>Anguillidae</taxon>
        <taxon>Anguilla</taxon>
    </lineage>
</organism>
<keyword evidence="1" id="KW-0812">Transmembrane</keyword>
<keyword evidence="1" id="KW-1133">Transmembrane helix</keyword>